<evidence type="ECO:0000259" key="6">
    <source>
        <dbReference type="Pfam" id="PF05699"/>
    </source>
</evidence>
<protein>
    <recommendedName>
        <fullName evidence="6">HAT C-terminal dimerisation domain-containing protein</fullName>
    </recommendedName>
</protein>
<dbReference type="GO" id="GO:0046983">
    <property type="term" value="F:protein dimerization activity"/>
    <property type="evidence" value="ECO:0007669"/>
    <property type="project" value="InterPro"/>
</dbReference>
<keyword evidence="8" id="KW-1185">Reference proteome</keyword>
<evidence type="ECO:0000256" key="3">
    <source>
        <dbReference type="ARBA" id="ARBA00022771"/>
    </source>
</evidence>
<evidence type="ECO:0000256" key="2">
    <source>
        <dbReference type="ARBA" id="ARBA00022723"/>
    </source>
</evidence>
<dbReference type="InterPro" id="IPR012337">
    <property type="entry name" value="RNaseH-like_sf"/>
</dbReference>
<evidence type="ECO:0000256" key="5">
    <source>
        <dbReference type="ARBA" id="ARBA00023242"/>
    </source>
</evidence>
<keyword evidence="2" id="KW-0479">Metal-binding</keyword>
<evidence type="ECO:0000256" key="4">
    <source>
        <dbReference type="ARBA" id="ARBA00022833"/>
    </source>
</evidence>
<evidence type="ECO:0000313" key="7">
    <source>
        <dbReference type="EMBL" id="KIL60192.1"/>
    </source>
</evidence>
<sequence length="237" mass="27370">ADDPEYEMIHHALDAGIANMKKWYRSTADTVMYFITHVLDPTRKLSFLEAVWSKKELQKALARFKKIFLKYRAEYSSVQKALPAASVGNAPKAIPHRQDVFMDKLIRQKKKSVPERLAQQELSDPLEEFKRYFTKPLVSVEDCPNMISWWGHQSAEYPVMRHIARDFLPIPASSCFIERAFSLSARTDSARRGQMVKTRFGSIQRLRNGYSEGRLQVANEVWVALDASFDYDSSMEL</sequence>
<dbReference type="Proteomes" id="UP000054549">
    <property type="component" value="Unassembled WGS sequence"/>
</dbReference>
<evidence type="ECO:0000313" key="8">
    <source>
        <dbReference type="Proteomes" id="UP000054549"/>
    </source>
</evidence>
<dbReference type="GO" id="GO:0005634">
    <property type="term" value="C:nucleus"/>
    <property type="evidence" value="ECO:0007669"/>
    <property type="project" value="UniProtKB-SubCell"/>
</dbReference>
<dbReference type="InterPro" id="IPR008906">
    <property type="entry name" value="HATC_C_dom"/>
</dbReference>
<dbReference type="PANTHER" id="PTHR46481">
    <property type="entry name" value="ZINC FINGER BED DOMAIN-CONTAINING PROTEIN 4"/>
    <property type="match status" value="1"/>
</dbReference>
<dbReference type="AlphaFoldDB" id="A0A0C2WFJ3"/>
<gene>
    <name evidence="7" type="ORF">M378DRAFT_84140</name>
</gene>
<proteinExistence type="predicted"/>
<dbReference type="HOGENOM" id="CLU_009123_4_1_1"/>
<feature type="non-terminal residue" evidence="7">
    <location>
        <position position="1"/>
    </location>
</feature>
<dbReference type="EMBL" id="KN818303">
    <property type="protein sequence ID" value="KIL60192.1"/>
    <property type="molecule type" value="Genomic_DNA"/>
</dbReference>
<keyword evidence="4" id="KW-0862">Zinc</keyword>
<keyword evidence="3" id="KW-0863">Zinc-finger</keyword>
<organism evidence="7 8">
    <name type="scientific">Amanita muscaria (strain Koide BX008)</name>
    <dbReference type="NCBI Taxonomy" id="946122"/>
    <lineage>
        <taxon>Eukaryota</taxon>
        <taxon>Fungi</taxon>
        <taxon>Dikarya</taxon>
        <taxon>Basidiomycota</taxon>
        <taxon>Agaricomycotina</taxon>
        <taxon>Agaricomycetes</taxon>
        <taxon>Agaricomycetidae</taxon>
        <taxon>Agaricales</taxon>
        <taxon>Pluteineae</taxon>
        <taxon>Amanitaceae</taxon>
        <taxon>Amanita</taxon>
    </lineage>
</organism>
<dbReference type="InParanoid" id="A0A0C2WFJ3"/>
<comment type="subcellular location">
    <subcellularLocation>
        <location evidence="1">Nucleus</location>
    </subcellularLocation>
</comment>
<dbReference type="PANTHER" id="PTHR46481:SF10">
    <property type="entry name" value="ZINC FINGER BED DOMAIN-CONTAINING PROTEIN 39"/>
    <property type="match status" value="1"/>
</dbReference>
<reference evidence="7 8" key="1">
    <citation type="submission" date="2014-04" db="EMBL/GenBank/DDBJ databases">
        <title>Evolutionary Origins and Diversification of the Mycorrhizal Mutualists.</title>
        <authorList>
            <consortium name="DOE Joint Genome Institute"/>
            <consortium name="Mycorrhizal Genomics Consortium"/>
            <person name="Kohler A."/>
            <person name="Kuo A."/>
            <person name="Nagy L.G."/>
            <person name="Floudas D."/>
            <person name="Copeland A."/>
            <person name="Barry K.W."/>
            <person name="Cichocki N."/>
            <person name="Veneault-Fourrey C."/>
            <person name="LaButti K."/>
            <person name="Lindquist E.A."/>
            <person name="Lipzen A."/>
            <person name="Lundell T."/>
            <person name="Morin E."/>
            <person name="Murat C."/>
            <person name="Riley R."/>
            <person name="Ohm R."/>
            <person name="Sun H."/>
            <person name="Tunlid A."/>
            <person name="Henrissat B."/>
            <person name="Grigoriev I.V."/>
            <person name="Hibbett D.S."/>
            <person name="Martin F."/>
        </authorList>
    </citation>
    <scope>NUCLEOTIDE SEQUENCE [LARGE SCALE GENOMIC DNA]</scope>
    <source>
        <strain evidence="7 8">Koide BX008</strain>
    </source>
</reference>
<dbReference type="OrthoDB" id="3270175at2759"/>
<name>A0A0C2WFJ3_AMAMK</name>
<accession>A0A0C2WFJ3</accession>
<evidence type="ECO:0000256" key="1">
    <source>
        <dbReference type="ARBA" id="ARBA00004123"/>
    </source>
</evidence>
<dbReference type="Pfam" id="PF05699">
    <property type="entry name" value="Dimer_Tnp_hAT"/>
    <property type="match status" value="1"/>
</dbReference>
<feature type="domain" description="HAT C-terminal dimerisation" evidence="6">
    <location>
        <begin position="129"/>
        <end position="192"/>
    </location>
</feature>
<keyword evidence="5" id="KW-0539">Nucleus</keyword>
<dbReference type="GO" id="GO:0008270">
    <property type="term" value="F:zinc ion binding"/>
    <property type="evidence" value="ECO:0007669"/>
    <property type="project" value="UniProtKB-KW"/>
</dbReference>
<dbReference type="InterPro" id="IPR052035">
    <property type="entry name" value="ZnF_BED_domain_contain"/>
</dbReference>
<dbReference type="SUPFAM" id="SSF53098">
    <property type="entry name" value="Ribonuclease H-like"/>
    <property type="match status" value="1"/>
</dbReference>